<sequence length="269" mass="29027">MWVAAAWERWQKAVAGGCPDTGCRGWYIVHSSWRSRCWVLGAVPTAGCWVEGAGWRVLGGGRPGGRRWAAGDGQSRMQRSRTGRARSSEAGVGSRIRNWGLLGLFLDKRVLRLCSALIARQRRQDAARPDQQRPATSSVQQRPTASTTHQQRNHQRPAPPAPTSSHHPAPPSTTQHPPAGPALHQTPNETLPRSLPAAAGLPACAPPSRSLPRFEVSRITPILCTIHATRPAIVPPWPHAFDPGTESQGRKMPRRASSASTTLAAPIAA</sequence>
<proteinExistence type="predicted"/>
<feature type="compositionally biased region" description="Low complexity" evidence="1">
    <location>
        <begin position="255"/>
        <end position="269"/>
    </location>
</feature>
<dbReference type="EMBL" id="KV749282">
    <property type="protein sequence ID" value="OCL10241.1"/>
    <property type="molecule type" value="Genomic_DNA"/>
</dbReference>
<keyword evidence="3" id="KW-1185">Reference proteome</keyword>
<feature type="region of interest" description="Disordered" evidence="1">
    <location>
        <begin position="244"/>
        <end position="269"/>
    </location>
</feature>
<feature type="region of interest" description="Disordered" evidence="1">
    <location>
        <begin position="121"/>
        <end position="201"/>
    </location>
</feature>
<evidence type="ECO:0000256" key="1">
    <source>
        <dbReference type="SAM" id="MobiDB-lite"/>
    </source>
</evidence>
<feature type="compositionally biased region" description="Polar residues" evidence="1">
    <location>
        <begin position="136"/>
        <end position="150"/>
    </location>
</feature>
<dbReference type="Proteomes" id="UP000250140">
    <property type="component" value="Unassembled WGS sequence"/>
</dbReference>
<feature type="compositionally biased region" description="Low complexity" evidence="1">
    <location>
        <begin position="163"/>
        <end position="177"/>
    </location>
</feature>
<reference evidence="2 3" key="1">
    <citation type="journal article" date="2016" name="Nat. Commun.">
        <title>Ectomycorrhizal ecology is imprinted in the genome of the dominant symbiotic fungus Cenococcum geophilum.</title>
        <authorList>
            <consortium name="DOE Joint Genome Institute"/>
            <person name="Peter M."/>
            <person name="Kohler A."/>
            <person name="Ohm R.A."/>
            <person name="Kuo A."/>
            <person name="Krutzmann J."/>
            <person name="Morin E."/>
            <person name="Arend M."/>
            <person name="Barry K.W."/>
            <person name="Binder M."/>
            <person name="Choi C."/>
            <person name="Clum A."/>
            <person name="Copeland A."/>
            <person name="Grisel N."/>
            <person name="Haridas S."/>
            <person name="Kipfer T."/>
            <person name="LaButti K."/>
            <person name="Lindquist E."/>
            <person name="Lipzen A."/>
            <person name="Maire R."/>
            <person name="Meier B."/>
            <person name="Mihaltcheva S."/>
            <person name="Molinier V."/>
            <person name="Murat C."/>
            <person name="Poggeler S."/>
            <person name="Quandt C.A."/>
            <person name="Sperisen C."/>
            <person name="Tritt A."/>
            <person name="Tisserant E."/>
            <person name="Crous P.W."/>
            <person name="Henrissat B."/>
            <person name="Nehls U."/>
            <person name="Egli S."/>
            <person name="Spatafora J.W."/>
            <person name="Grigoriev I.V."/>
            <person name="Martin F.M."/>
        </authorList>
    </citation>
    <scope>NUCLEOTIDE SEQUENCE [LARGE SCALE GENOMIC DNA]</scope>
    <source>
        <strain evidence="2 3">CBS 207.34</strain>
    </source>
</reference>
<dbReference type="AlphaFoldDB" id="A0A8E2F507"/>
<organism evidence="2 3">
    <name type="scientific">Glonium stellatum</name>
    <dbReference type="NCBI Taxonomy" id="574774"/>
    <lineage>
        <taxon>Eukaryota</taxon>
        <taxon>Fungi</taxon>
        <taxon>Dikarya</taxon>
        <taxon>Ascomycota</taxon>
        <taxon>Pezizomycotina</taxon>
        <taxon>Dothideomycetes</taxon>
        <taxon>Pleosporomycetidae</taxon>
        <taxon>Gloniales</taxon>
        <taxon>Gloniaceae</taxon>
        <taxon>Glonium</taxon>
    </lineage>
</organism>
<gene>
    <name evidence="2" type="ORF">AOQ84DRAFT_402148</name>
</gene>
<feature type="compositionally biased region" description="Basic and acidic residues" evidence="1">
    <location>
        <begin position="122"/>
        <end position="131"/>
    </location>
</feature>
<evidence type="ECO:0000313" key="2">
    <source>
        <dbReference type="EMBL" id="OCL10241.1"/>
    </source>
</evidence>
<accession>A0A8E2F507</accession>
<evidence type="ECO:0000313" key="3">
    <source>
        <dbReference type="Proteomes" id="UP000250140"/>
    </source>
</evidence>
<feature type="region of interest" description="Disordered" evidence="1">
    <location>
        <begin position="63"/>
        <end position="91"/>
    </location>
</feature>
<name>A0A8E2F507_9PEZI</name>
<protein>
    <submittedName>
        <fullName evidence="2">Uncharacterized protein</fullName>
    </submittedName>
</protein>